<comment type="caution">
    <text evidence="2">The sequence shown here is derived from an EMBL/GenBank/DDBJ whole genome shotgun (WGS) entry which is preliminary data.</text>
</comment>
<proteinExistence type="predicted"/>
<accession>A0A8T2MMJ9</accession>
<evidence type="ECO:0000313" key="2">
    <source>
        <dbReference type="EMBL" id="KAG9281931.1"/>
    </source>
</evidence>
<gene>
    <name evidence="2" type="ORF">AMEX_G509</name>
</gene>
<protein>
    <submittedName>
        <fullName evidence="2">Uncharacterized protein</fullName>
    </submittedName>
</protein>
<name>A0A8T2MMJ9_ASTMX</name>
<dbReference type="AlphaFoldDB" id="A0A8T2MMJ9"/>
<feature type="non-terminal residue" evidence="2">
    <location>
        <position position="1"/>
    </location>
</feature>
<sequence>ITFQTPFRRHFRTVIESAPLDLEGPPNEYYSKTFINSLATNFLPHAALWTSMMLGDLGRHGKGLPYENFSKKISKISKKTAQVYRIQTEKWKQRKRNKRGVYVSPIRTPFLLKSKQVSKVTRDLVTLITSTPSTSCEPSTSLVQREKKTTKKKRGTVHTEKSSVKETAEKRGNHGPIWGNYSPQGVIPTGRLSRPVSIHHDQMISILDPHTWLTSDEMDSASYYMAQKYASTDGFQSSLLFSALRRGGIVGTPRKPFVQIL</sequence>
<feature type="compositionally biased region" description="Basic and acidic residues" evidence="1">
    <location>
        <begin position="157"/>
        <end position="172"/>
    </location>
</feature>
<dbReference type="Proteomes" id="UP000752171">
    <property type="component" value="Unassembled WGS sequence"/>
</dbReference>
<dbReference type="EMBL" id="JAICCE010000001">
    <property type="protein sequence ID" value="KAG9281931.1"/>
    <property type="molecule type" value="Genomic_DNA"/>
</dbReference>
<reference evidence="2 3" key="1">
    <citation type="submission" date="2021-07" db="EMBL/GenBank/DDBJ databases">
        <authorList>
            <person name="Imarazene B."/>
            <person name="Zahm M."/>
            <person name="Klopp C."/>
            <person name="Cabau C."/>
            <person name="Beille S."/>
            <person name="Jouanno E."/>
            <person name="Castinel A."/>
            <person name="Lluch J."/>
            <person name="Gil L."/>
            <person name="Kuchtly C."/>
            <person name="Lopez Roques C."/>
            <person name="Donnadieu C."/>
            <person name="Parrinello H."/>
            <person name="Journot L."/>
            <person name="Du K."/>
            <person name="Schartl M."/>
            <person name="Retaux S."/>
            <person name="Guiguen Y."/>
        </authorList>
    </citation>
    <scope>NUCLEOTIDE SEQUENCE [LARGE SCALE GENOMIC DNA]</scope>
    <source>
        <strain evidence="2">Pach_M1</strain>
        <tissue evidence="2">Testis</tissue>
    </source>
</reference>
<feature type="non-terminal residue" evidence="2">
    <location>
        <position position="261"/>
    </location>
</feature>
<evidence type="ECO:0000313" key="3">
    <source>
        <dbReference type="Proteomes" id="UP000752171"/>
    </source>
</evidence>
<evidence type="ECO:0000256" key="1">
    <source>
        <dbReference type="SAM" id="MobiDB-lite"/>
    </source>
</evidence>
<organism evidence="2 3">
    <name type="scientific">Astyanax mexicanus</name>
    <name type="common">Blind cave fish</name>
    <name type="synonym">Astyanax fasciatus mexicanus</name>
    <dbReference type="NCBI Taxonomy" id="7994"/>
    <lineage>
        <taxon>Eukaryota</taxon>
        <taxon>Metazoa</taxon>
        <taxon>Chordata</taxon>
        <taxon>Craniata</taxon>
        <taxon>Vertebrata</taxon>
        <taxon>Euteleostomi</taxon>
        <taxon>Actinopterygii</taxon>
        <taxon>Neopterygii</taxon>
        <taxon>Teleostei</taxon>
        <taxon>Ostariophysi</taxon>
        <taxon>Characiformes</taxon>
        <taxon>Characoidei</taxon>
        <taxon>Acestrorhamphidae</taxon>
        <taxon>Acestrorhamphinae</taxon>
        <taxon>Astyanax</taxon>
    </lineage>
</organism>
<feature type="region of interest" description="Disordered" evidence="1">
    <location>
        <begin position="133"/>
        <end position="182"/>
    </location>
</feature>